<dbReference type="InterPro" id="IPR007110">
    <property type="entry name" value="Ig-like_dom"/>
</dbReference>
<accession>A0AA35TEZ3</accession>
<dbReference type="SMART" id="SM00409">
    <property type="entry name" value="IG"/>
    <property type="match status" value="2"/>
</dbReference>
<evidence type="ECO:0000313" key="9">
    <source>
        <dbReference type="EMBL" id="CAI8046727.1"/>
    </source>
</evidence>
<dbReference type="Pfam" id="PF13895">
    <property type="entry name" value="Ig_2"/>
    <property type="match status" value="2"/>
</dbReference>
<keyword evidence="4" id="KW-0393">Immunoglobulin domain</keyword>
<evidence type="ECO:0000256" key="2">
    <source>
        <dbReference type="ARBA" id="ARBA00023157"/>
    </source>
</evidence>
<feature type="compositionally biased region" description="Polar residues" evidence="5">
    <location>
        <begin position="255"/>
        <end position="271"/>
    </location>
</feature>
<dbReference type="Gene3D" id="2.60.40.10">
    <property type="entry name" value="Immunoglobulins"/>
    <property type="match status" value="2"/>
</dbReference>
<feature type="domain" description="Ig-like" evidence="8">
    <location>
        <begin position="118"/>
        <end position="195"/>
    </location>
</feature>
<evidence type="ECO:0000256" key="1">
    <source>
        <dbReference type="ARBA" id="ARBA00022729"/>
    </source>
</evidence>
<keyword evidence="3" id="KW-0325">Glycoprotein</keyword>
<feature type="domain" description="Ig-like" evidence="8">
    <location>
        <begin position="24"/>
        <end position="113"/>
    </location>
</feature>
<proteinExistence type="predicted"/>
<dbReference type="CDD" id="cd00096">
    <property type="entry name" value="Ig"/>
    <property type="match status" value="1"/>
</dbReference>
<gene>
    <name evidence="9" type="ORF">GBAR_LOCUS25834</name>
</gene>
<keyword evidence="1 7" id="KW-0732">Signal</keyword>
<feature type="region of interest" description="Disordered" evidence="5">
    <location>
        <begin position="236"/>
        <end position="271"/>
    </location>
</feature>
<dbReference type="EMBL" id="CASHTH010003585">
    <property type="protein sequence ID" value="CAI8046727.1"/>
    <property type="molecule type" value="Genomic_DNA"/>
</dbReference>
<sequence length="364" mass="39244">MKLLLLILAWICPQTTTAFSCAQPPVVTTDYRFQFNVTQISVSFGSYIRVECKADPNTDVTSYVWQKNGENIEEPSLFSYFLTIRDLSVEDGGQYRCEVATATCGNGYSTEISINTQPDDVVVSGPPSVAMGHPFQLSCTSNGWPPPNYTWSMNGVTVGVGNLYSVLSAGPSDAGEYTCVATNSRGQMEGSLTVTVSVTSTKVLPSTLAVSPEESAKTSMSTYTDASMAGRMRTIRPGTVGSTAQPATKRALSTPGPSSATDDGPTKQSTDDPTAPFIVLLAISVALLLSLVGVIIMIFVVVIWMMKTRSSRRKEDQKRLIEEEEEKGGEGDEGGGRVGDERESPWQSARHATVVCQCCLWTRH</sequence>
<keyword evidence="6" id="KW-0812">Transmembrane</keyword>
<comment type="caution">
    <text evidence="9">The sequence shown here is derived from an EMBL/GenBank/DDBJ whole genome shotgun (WGS) entry which is preliminary data.</text>
</comment>
<feature type="chain" id="PRO_5041302450" evidence="7">
    <location>
        <begin position="19"/>
        <end position="364"/>
    </location>
</feature>
<dbReference type="InterPro" id="IPR036179">
    <property type="entry name" value="Ig-like_dom_sf"/>
</dbReference>
<dbReference type="SMART" id="SM00408">
    <property type="entry name" value="IGc2"/>
    <property type="match status" value="2"/>
</dbReference>
<dbReference type="PROSITE" id="PS51257">
    <property type="entry name" value="PROKAR_LIPOPROTEIN"/>
    <property type="match status" value="1"/>
</dbReference>
<dbReference type="PROSITE" id="PS50835">
    <property type="entry name" value="IG_LIKE"/>
    <property type="match status" value="2"/>
</dbReference>
<feature type="region of interest" description="Disordered" evidence="5">
    <location>
        <begin position="313"/>
        <end position="351"/>
    </location>
</feature>
<keyword evidence="6" id="KW-0472">Membrane</keyword>
<evidence type="ECO:0000256" key="7">
    <source>
        <dbReference type="SAM" id="SignalP"/>
    </source>
</evidence>
<protein>
    <submittedName>
        <fullName evidence="9">Hemicentin-1</fullName>
    </submittedName>
</protein>
<evidence type="ECO:0000259" key="8">
    <source>
        <dbReference type="PROSITE" id="PS50835"/>
    </source>
</evidence>
<organism evidence="9 10">
    <name type="scientific">Geodia barretti</name>
    <name type="common">Barrett's horny sponge</name>
    <dbReference type="NCBI Taxonomy" id="519541"/>
    <lineage>
        <taxon>Eukaryota</taxon>
        <taxon>Metazoa</taxon>
        <taxon>Porifera</taxon>
        <taxon>Demospongiae</taxon>
        <taxon>Heteroscleromorpha</taxon>
        <taxon>Tetractinellida</taxon>
        <taxon>Astrophorina</taxon>
        <taxon>Geodiidae</taxon>
        <taxon>Geodia</taxon>
    </lineage>
</organism>
<feature type="transmembrane region" description="Helical" evidence="6">
    <location>
        <begin position="277"/>
        <end position="304"/>
    </location>
</feature>
<feature type="signal peptide" evidence="7">
    <location>
        <begin position="1"/>
        <end position="18"/>
    </location>
</feature>
<name>A0AA35TEZ3_GEOBA</name>
<keyword evidence="6" id="KW-1133">Transmembrane helix</keyword>
<dbReference type="PANTHER" id="PTHR44337">
    <property type="entry name" value="CARCINOEMBRYONIC ANTIGEN-RELATED CELL ADHESION MOLECULE 8"/>
    <property type="match status" value="1"/>
</dbReference>
<evidence type="ECO:0000256" key="6">
    <source>
        <dbReference type="SAM" id="Phobius"/>
    </source>
</evidence>
<dbReference type="InterPro" id="IPR013783">
    <property type="entry name" value="Ig-like_fold"/>
</dbReference>
<evidence type="ECO:0000256" key="3">
    <source>
        <dbReference type="ARBA" id="ARBA00023180"/>
    </source>
</evidence>
<feature type="compositionally biased region" description="Basic and acidic residues" evidence="5">
    <location>
        <begin position="328"/>
        <end position="344"/>
    </location>
</feature>
<evidence type="ECO:0000256" key="5">
    <source>
        <dbReference type="SAM" id="MobiDB-lite"/>
    </source>
</evidence>
<keyword evidence="10" id="KW-1185">Reference proteome</keyword>
<reference evidence="9" key="1">
    <citation type="submission" date="2023-03" db="EMBL/GenBank/DDBJ databases">
        <authorList>
            <person name="Steffen K."/>
            <person name="Cardenas P."/>
        </authorList>
    </citation>
    <scope>NUCLEOTIDE SEQUENCE</scope>
</reference>
<dbReference type="PANTHER" id="PTHR44337:SF20">
    <property type="entry name" value="CARCINOEMBRYONIC ANTIGEN-RELATED CELL ADHESION MOLECULE 5-RELATED"/>
    <property type="match status" value="1"/>
</dbReference>
<dbReference type="InterPro" id="IPR003599">
    <property type="entry name" value="Ig_sub"/>
</dbReference>
<dbReference type="InterPro" id="IPR003598">
    <property type="entry name" value="Ig_sub2"/>
</dbReference>
<evidence type="ECO:0000313" key="10">
    <source>
        <dbReference type="Proteomes" id="UP001174909"/>
    </source>
</evidence>
<dbReference type="SUPFAM" id="SSF48726">
    <property type="entry name" value="Immunoglobulin"/>
    <property type="match status" value="2"/>
</dbReference>
<dbReference type="Proteomes" id="UP001174909">
    <property type="component" value="Unassembled WGS sequence"/>
</dbReference>
<dbReference type="InterPro" id="IPR052598">
    <property type="entry name" value="IgSF_CEA-related"/>
</dbReference>
<evidence type="ECO:0000256" key="4">
    <source>
        <dbReference type="ARBA" id="ARBA00023319"/>
    </source>
</evidence>
<keyword evidence="2" id="KW-1015">Disulfide bond</keyword>
<dbReference type="AlphaFoldDB" id="A0AA35TEZ3"/>